<keyword evidence="3 6" id="KW-1133">Transmembrane helix</keyword>
<feature type="transmembrane region" description="Helical" evidence="6">
    <location>
        <begin position="131"/>
        <end position="151"/>
    </location>
</feature>
<keyword evidence="6" id="KW-0868">Chloride</keyword>
<dbReference type="InterPro" id="IPR021134">
    <property type="entry name" value="Bestrophin-like"/>
</dbReference>
<dbReference type="PANTHER" id="PTHR10736">
    <property type="entry name" value="BESTROPHIN"/>
    <property type="match status" value="1"/>
</dbReference>
<feature type="transmembrane region" description="Helical" evidence="6">
    <location>
        <begin position="237"/>
        <end position="258"/>
    </location>
</feature>
<accession>A0A1J1HUD2</accession>
<evidence type="ECO:0000256" key="1">
    <source>
        <dbReference type="ARBA" id="ARBA00004370"/>
    </source>
</evidence>
<dbReference type="InterPro" id="IPR000615">
    <property type="entry name" value="Bestrophin"/>
</dbReference>
<dbReference type="Pfam" id="PF01062">
    <property type="entry name" value="Bestrophin"/>
    <property type="match status" value="1"/>
</dbReference>
<protein>
    <recommendedName>
        <fullName evidence="6">Bestrophin homolog</fullName>
    </recommendedName>
</protein>
<proteinExistence type="inferred from homology"/>
<dbReference type="GO" id="GO:0005886">
    <property type="term" value="C:plasma membrane"/>
    <property type="evidence" value="ECO:0007669"/>
    <property type="project" value="UniProtKB-SubCell"/>
</dbReference>
<dbReference type="GO" id="GO:0034707">
    <property type="term" value="C:chloride channel complex"/>
    <property type="evidence" value="ECO:0007669"/>
    <property type="project" value="UniProtKB-KW"/>
</dbReference>
<keyword evidence="6" id="KW-0407">Ion channel</keyword>
<evidence type="ECO:0000256" key="4">
    <source>
        <dbReference type="ARBA" id="ARBA00023136"/>
    </source>
</evidence>
<dbReference type="PANTHER" id="PTHR10736:SF0">
    <property type="entry name" value="BESTROPHIN HOMOLOG"/>
    <property type="match status" value="1"/>
</dbReference>
<dbReference type="OrthoDB" id="10324990at2759"/>
<reference evidence="7 8" key="1">
    <citation type="submission" date="2015-04" db="EMBL/GenBank/DDBJ databases">
        <authorList>
            <person name="Syromyatnikov M.Y."/>
            <person name="Popov V.N."/>
        </authorList>
    </citation>
    <scope>NUCLEOTIDE SEQUENCE [LARGE SCALE GENOMIC DNA]</scope>
</reference>
<organism evidence="7 8">
    <name type="scientific">Clunio marinus</name>
    <dbReference type="NCBI Taxonomy" id="568069"/>
    <lineage>
        <taxon>Eukaryota</taxon>
        <taxon>Metazoa</taxon>
        <taxon>Ecdysozoa</taxon>
        <taxon>Arthropoda</taxon>
        <taxon>Hexapoda</taxon>
        <taxon>Insecta</taxon>
        <taxon>Pterygota</taxon>
        <taxon>Neoptera</taxon>
        <taxon>Endopterygota</taxon>
        <taxon>Diptera</taxon>
        <taxon>Nematocera</taxon>
        <taxon>Chironomoidea</taxon>
        <taxon>Chironomidae</taxon>
        <taxon>Clunio</taxon>
    </lineage>
</organism>
<dbReference type="Proteomes" id="UP000183832">
    <property type="component" value="Unassembled WGS sequence"/>
</dbReference>
<evidence type="ECO:0000256" key="5">
    <source>
        <dbReference type="ARBA" id="ARBA00034769"/>
    </source>
</evidence>
<comment type="subcellular location">
    <subcellularLocation>
        <location evidence="6">Cell membrane</location>
        <topology evidence="6">Multi-pass membrane protein</topology>
    </subcellularLocation>
    <subcellularLocation>
        <location evidence="1">Membrane</location>
    </subcellularLocation>
</comment>
<keyword evidence="4 6" id="KW-0472">Membrane</keyword>
<name>A0A1J1HUD2_9DIPT</name>
<gene>
    <name evidence="7" type="primary">similar to Bestrophin-1</name>
    <name evidence="7" type="ORF">CLUMA_CG005265</name>
</gene>
<dbReference type="AlphaFoldDB" id="A0A1J1HUD2"/>
<keyword evidence="6" id="KW-1003">Cell membrane</keyword>
<keyword evidence="6" id="KW-0813">Transport</keyword>
<comment type="similarity">
    <text evidence="5 6">Belongs to the anion channel-forming bestrophin (TC 1.A.46) family. Calcium-sensitive chloride channel subfamily.</text>
</comment>
<evidence type="ECO:0000256" key="2">
    <source>
        <dbReference type="ARBA" id="ARBA00022692"/>
    </source>
</evidence>
<keyword evidence="6" id="KW-0406">Ion transport</keyword>
<keyword evidence="8" id="KW-1185">Reference proteome</keyword>
<dbReference type="GO" id="GO:0005254">
    <property type="term" value="F:chloride channel activity"/>
    <property type="evidence" value="ECO:0007669"/>
    <property type="project" value="UniProtKB-KW"/>
</dbReference>
<evidence type="ECO:0000313" key="7">
    <source>
        <dbReference type="EMBL" id="CRK91611.1"/>
    </source>
</evidence>
<feature type="transmembrane region" description="Helical" evidence="6">
    <location>
        <begin position="270"/>
        <end position="292"/>
    </location>
</feature>
<sequence>MGKDDWIFTLPLENEVQSEKDDDGKSEQNNKGVIVHIDPPETNKLLQGQSDIIWGNLWAIFHFGFDIQQQKIILQALSFCDDWRQLMFFLGVYQAFAVKKVSDVSSHIPPTDKIANLVSIAIKNYRVQKGIMKYVTSAIAMVFSFLSPMVFNRLKSSENNTRAKLEVQSQKLIEKTKDKLLNVHSGHFMPIKWALHAVYEAKLKQEIDEKLVNTLINEINHLHTQCDRLINFKHEGFSWGLTTGVKISLYAFFVIGAIRQLSNGLEENHSKYILATALIINFLVFLFFVIILRCAEQIVKPYNDQHDVFELNRILDEKIHVASFVLNKENDLRIRMKQEDNALGMAAKLFD</sequence>
<keyword evidence="2 6" id="KW-0812">Transmembrane</keyword>
<dbReference type="STRING" id="568069.A0A1J1HUD2"/>
<dbReference type="EMBL" id="CVRI01000021">
    <property type="protein sequence ID" value="CRK91611.1"/>
    <property type="molecule type" value="Genomic_DNA"/>
</dbReference>
<evidence type="ECO:0000313" key="8">
    <source>
        <dbReference type="Proteomes" id="UP000183832"/>
    </source>
</evidence>
<evidence type="ECO:0000256" key="6">
    <source>
        <dbReference type="RuleBase" id="RU363126"/>
    </source>
</evidence>
<keyword evidence="6" id="KW-0869">Chloride channel</keyword>
<comment type="function">
    <text evidence="6">Forms chloride channels.</text>
</comment>
<evidence type="ECO:0000256" key="3">
    <source>
        <dbReference type="ARBA" id="ARBA00022989"/>
    </source>
</evidence>